<evidence type="ECO:0000313" key="2">
    <source>
        <dbReference type="Proteomes" id="UP000008068"/>
    </source>
</evidence>
<dbReference type="FunCoup" id="G0PK05">
    <property type="interactions" value="970"/>
</dbReference>
<sequence>MNRITIDQPTKLALEYVEKLRDSLSRKRQRLSDTSSAIRPSEIPGISTQKLSDVLLRFAYNGTYVDEFFRDHIIDLVIDRSLSWDQVINSIMNTKTDKLYTKCQMCELVREMIHFVQVKSFDDKTHADTLIEMLQQIVFFLTQLILDLLAEEDELENIQIDNEDPCKPYQKPLDALNTLIHDDLCSILLTVNDPSEVTEQLEYCLDAFMKLENPDKHASTLMELLFEKHVENCKPTEYEYVPEGLARFDLKNPSVRILIPIFACYKPHESSKSIAATIQTVAEIMKVSGEDVIFDLLHAAVLLKCEESMDFLHLPKHHRIDFRWQSTTFFYKKLPQIIGCLIGEGKMFDAADATWQNASFLTLLNELEPTIGKEHIDPLRQRRRDHMKTTPNLTALAETDNNLIENTEVDKLLTAVKEVMHLQFGQSDEFWKIFLDKITSPDRDDFDAVTSILTAEGKLLEAGNAYSLKNLEAQEPSMIASTEERIRNFNDTFLLLSRIVICTPHLSIGLFVNGGRGKTEAERTIFYKWSMWFVKRVERKSQQEWAEHLDLETRRKEVEMLMKLANAEVGIENCEEEEEDIVEDVVEQIKKGMVVENAVNGIDEGRMEESETQRVEGEEGMSVEPRIEEQLITESAEDGIEKMDTSEVPVESNDMIDAEMKPTEPTDKQVVKPPDGPKENVEAAANLNRKKSVEIPPVTWKEVHCPLPRITKKVGRIYLSQLKEGHQFWSKDDQNLNIGSIVAAIPIIGKLLVEEHEEKQRHRIDRKAAEEHMTNLLHAIDSMPCLFICLTQWLDCEKDSPARTSLAITMKASLEKRILSLSASSSASFPQWRFVQSTVQTIIDELTGKKFAFPEVSLTLFSAARRFCPSVTRNEKPDNFKLKHVWHFMRQQAWASPHALRILQHANTAGEYNSWSHLYMNKTIKTGCGDLMKSSIDMIFSFLMMDDLNSIIRIHESLMEFWLNEDATQCQLDGRFEPLAMRAVIRLMSHVMLMAEWRLDRLVNDGPPLPDPLPLTEPINTPEPEDPLYREKWVFLLRLMLDRTVNRFFKILRNGLLLSVVNTIIQLIKSIAGAADCRAKRLLVRRIPPSLIFQLAYIEPTSVDYSLMNVFCDPENEEHTRTKVMFLCAVRRANVL</sequence>
<protein>
    <submittedName>
        <fullName evidence="1">Uncharacterized protein</fullName>
    </submittedName>
</protein>
<dbReference type="InParanoid" id="G0PK05"/>
<dbReference type="eggNOG" id="ENOG502S9A0">
    <property type="taxonomic scope" value="Eukaryota"/>
</dbReference>
<name>G0PK05_CAEBE</name>
<dbReference type="STRING" id="135651.G0PK05"/>
<dbReference type="OMA" id="HCPLPRI"/>
<organism evidence="2">
    <name type="scientific">Caenorhabditis brenneri</name>
    <name type="common">Nematode worm</name>
    <dbReference type="NCBI Taxonomy" id="135651"/>
    <lineage>
        <taxon>Eukaryota</taxon>
        <taxon>Metazoa</taxon>
        <taxon>Ecdysozoa</taxon>
        <taxon>Nematoda</taxon>
        <taxon>Chromadorea</taxon>
        <taxon>Rhabditida</taxon>
        <taxon>Rhabditina</taxon>
        <taxon>Rhabditomorpha</taxon>
        <taxon>Rhabditoidea</taxon>
        <taxon>Rhabditidae</taxon>
        <taxon>Peloderinae</taxon>
        <taxon>Caenorhabditis</taxon>
    </lineage>
</organism>
<evidence type="ECO:0000313" key="1">
    <source>
        <dbReference type="EMBL" id="EGT60535.1"/>
    </source>
</evidence>
<dbReference type="HOGENOM" id="CLU_301410_0_0_1"/>
<accession>G0PK05</accession>
<dbReference type="AlphaFoldDB" id="G0PK05"/>
<gene>
    <name evidence="1" type="ORF">CAEBREN_05377</name>
</gene>
<dbReference type="OrthoDB" id="21216at2759"/>
<dbReference type="EMBL" id="GL380779">
    <property type="protein sequence ID" value="EGT60535.1"/>
    <property type="molecule type" value="Genomic_DNA"/>
</dbReference>
<keyword evidence="2" id="KW-1185">Reference proteome</keyword>
<reference evidence="2" key="1">
    <citation type="submission" date="2011-07" db="EMBL/GenBank/DDBJ databases">
        <authorList>
            <consortium name="Caenorhabditis brenneri Sequencing and Analysis Consortium"/>
            <person name="Wilson R.K."/>
        </authorList>
    </citation>
    <scope>NUCLEOTIDE SEQUENCE [LARGE SCALE GENOMIC DNA]</scope>
    <source>
        <strain evidence="2">PB2801</strain>
    </source>
</reference>
<dbReference type="Proteomes" id="UP000008068">
    <property type="component" value="Unassembled WGS sequence"/>
</dbReference>
<proteinExistence type="predicted"/>